<dbReference type="InterPro" id="IPR051246">
    <property type="entry name" value="WDR48"/>
</dbReference>
<dbReference type="InterPro" id="IPR019775">
    <property type="entry name" value="WD40_repeat_CS"/>
</dbReference>
<dbReference type="AlphaFoldDB" id="A0A4Y7SS99"/>
<name>A0A4Y7SS99_COPMI</name>
<dbReference type="GO" id="GO:0043130">
    <property type="term" value="F:ubiquitin binding"/>
    <property type="evidence" value="ECO:0007669"/>
    <property type="project" value="TreeGrafter"/>
</dbReference>
<dbReference type="CDD" id="cd00200">
    <property type="entry name" value="WD40"/>
    <property type="match status" value="1"/>
</dbReference>
<feature type="region of interest" description="Disordered" evidence="5">
    <location>
        <begin position="593"/>
        <end position="612"/>
    </location>
</feature>
<dbReference type="PANTHER" id="PTHR19862:SF14">
    <property type="entry name" value="WD REPEAT-CONTAINING PROTEIN 48"/>
    <property type="match status" value="1"/>
</dbReference>
<feature type="region of interest" description="Disordered" evidence="5">
    <location>
        <begin position="800"/>
        <end position="882"/>
    </location>
</feature>
<dbReference type="InterPro" id="IPR001680">
    <property type="entry name" value="WD40_rpt"/>
</dbReference>
<dbReference type="EMBL" id="QPFP01000065">
    <property type="protein sequence ID" value="TEB24591.1"/>
    <property type="molecule type" value="Genomic_DNA"/>
</dbReference>
<dbReference type="InterPro" id="IPR036322">
    <property type="entry name" value="WD40_repeat_dom_sf"/>
</dbReference>
<proteinExistence type="inferred from homology"/>
<dbReference type="InterPro" id="IPR015943">
    <property type="entry name" value="WD40/YVTN_repeat-like_dom_sf"/>
</dbReference>
<dbReference type="Proteomes" id="UP000298030">
    <property type="component" value="Unassembled WGS sequence"/>
</dbReference>
<feature type="region of interest" description="Disordered" evidence="5">
    <location>
        <begin position="695"/>
        <end position="755"/>
    </location>
</feature>
<feature type="repeat" description="WD" evidence="4">
    <location>
        <begin position="227"/>
        <end position="268"/>
    </location>
</feature>
<dbReference type="GO" id="GO:0000724">
    <property type="term" value="P:double-strand break repair via homologous recombination"/>
    <property type="evidence" value="ECO:0007669"/>
    <property type="project" value="TreeGrafter"/>
</dbReference>
<feature type="compositionally biased region" description="Polar residues" evidence="5">
    <location>
        <begin position="845"/>
        <end position="857"/>
    </location>
</feature>
<dbReference type="OrthoDB" id="2421129at2759"/>
<accession>A0A4Y7SS99</accession>
<evidence type="ECO:0000256" key="3">
    <source>
        <dbReference type="ARBA" id="ARBA00022737"/>
    </source>
</evidence>
<dbReference type="SUPFAM" id="SSF50978">
    <property type="entry name" value="WD40 repeat-like"/>
    <property type="match status" value="1"/>
</dbReference>
<feature type="region of interest" description="Disordered" evidence="5">
    <location>
        <begin position="1059"/>
        <end position="1086"/>
    </location>
</feature>
<organism evidence="6 7">
    <name type="scientific">Coprinellus micaceus</name>
    <name type="common">Glistening ink-cap mushroom</name>
    <name type="synonym">Coprinus micaceus</name>
    <dbReference type="NCBI Taxonomy" id="71717"/>
    <lineage>
        <taxon>Eukaryota</taxon>
        <taxon>Fungi</taxon>
        <taxon>Dikarya</taxon>
        <taxon>Basidiomycota</taxon>
        <taxon>Agaricomycotina</taxon>
        <taxon>Agaricomycetes</taxon>
        <taxon>Agaricomycetidae</taxon>
        <taxon>Agaricales</taxon>
        <taxon>Agaricineae</taxon>
        <taxon>Psathyrellaceae</taxon>
        <taxon>Coprinellus</taxon>
    </lineage>
</organism>
<dbReference type="STRING" id="71717.A0A4Y7SS99"/>
<feature type="region of interest" description="Disordered" evidence="5">
    <location>
        <begin position="354"/>
        <end position="435"/>
    </location>
</feature>
<dbReference type="InterPro" id="IPR020472">
    <property type="entry name" value="WD40_PAC1"/>
</dbReference>
<feature type="repeat" description="WD" evidence="4">
    <location>
        <begin position="185"/>
        <end position="226"/>
    </location>
</feature>
<dbReference type="PRINTS" id="PR00320">
    <property type="entry name" value="GPROTEINBRPT"/>
</dbReference>
<keyword evidence="2 4" id="KW-0853">WD repeat</keyword>
<feature type="compositionally biased region" description="Polar residues" evidence="5">
    <location>
        <begin position="808"/>
        <end position="837"/>
    </location>
</feature>
<feature type="compositionally biased region" description="Polar residues" evidence="5">
    <location>
        <begin position="395"/>
        <end position="409"/>
    </location>
</feature>
<comment type="similarity">
    <text evidence="1">Belongs to the WD repeat WDR48 family.</text>
</comment>
<dbReference type="PROSITE" id="PS50082">
    <property type="entry name" value="WD_REPEATS_2"/>
    <property type="match status" value="4"/>
</dbReference>
<sequence length="1139" mass="124485">MKRRRTKGLAARGKRSDHWEYITGWADDAIEEEGEEDERAGTDGDVLGDVTSALKRKRNASVSGEAPFEQQWEVDPSLFKPGTHSEFRQCAQAHSDWINDILLCNHNQTVVSASSDGTIKAWNPHAALPSDPSMIGSHTDYVRCLSLCRDQNWIASGSFDRTIKLWDISRTGASDPLVTLNPADATAPKSSVYALASDPYGRTVASGSPERVVRLWDPRSAKRTGKLVGHTDNIRAILISEDSKYLLTGSADASIKLWSLASQRCLHTFTHHTESVWSLHSSHPNLETFYSGDRCGLVCRVNVENCADLSDGECVLLCNDTSDASRPAMEGINRLAVLDNSLLWTATGTSTIKRRHIPSKQLTRPSMPFDPDGARLSPAHSSPISPKRRGLISNDLGSEASTRPSSAHSPPNRMASLHSMRSQSPDSHSRDRGLSFDATYHGIPFDSLIKLLSPNDPFAPMLGTRNRDPEVATLYSAASIMSVQRGNRMPPQAAFQQAHGSPNLQNPRTEDTFMATSMARANYEERELAADATPYCVEPDDVLVGEDGLVRSVILNDRIHALTVDTSGEVAVWDIVRGLCLGRFLADDVASASHSGSTDGGNAEQERSPREALEAVRERIEGEAAISTWCTADTKAGVLAIHLTERCFDAEVYADEVGFSHDKHFNDESKLNVGKWVLRNLFIGFIREQLHLKKSQEAPSMRDGSLPPSVTRNEHDRTPTASDSPRKTRHRPSASLDSTGRRRSRHNLSPQSAAVVNSPKMIPAVPPVITNFPRSSPLLTPLIPIIPAKEMLPTITQSPMASPIAENTPATPSAPTHQRSRSGTVDGSFARTPSTGAGNDYFTLRTRQQSLSGSEDTPQAPGTPKAEPQTPSTPGGFMGRLKSFGKISKRPVSDTASPILGAMTPTAETIAASENAAPEVPKTPVQLLLSGPLTPPGNADGPYHGLPNQTVALISEEAAPAYRVVYRGHVTSMHHDLATLEDVMPLWLAEYLLLNKLPPAAPLAKLSFILLPWNKDPEVEPLPELLNTAQSKLTASRYLRISKILIHIQDKLDKVGSESKAASVRSSLDQGHQHHESQRSPRPRAEDQYEVLCNEALLPLDMTLAAVRQYVWRQSGELVMHYRRKVQNQEKSSGVQSER</sequence>
<keyword evidence="7" id="KW-1185">Reference proteome</keyword>
<protein>
    <submittedName>
        <fullName evidence="6">Uncharacterized protein</fullName>
    </submittedName>
</protein>
<evidence type="ECO:0000256" key="2">
    <source>
        <dbReference type="ARBA" id="ARBA00022574"/>
    </source>
</evidence>
<evidence type="ECO:0000256" key="5">
    <source>
        <dbReference type="SAM" id="MobiDB-lite"/>
    </source>
</evidence>
<evidence type="ECO:0000256" key="1">
    <source>
        <dbReference type="ARBA" id="ARBA00006917"/>
    </source>
</evidence>
<feature type="repeat" description="WD" evidence="4">
    <location>
        <begin position="91"/>
        <end position="123"/>
    </location>
</feature>
<dbReference type="Pfam" id="PF11816">
    <property type="entry name" value="DUF3337"/>
    <property type="match status" value="1"/>
</dbReference>
<dbReference type="SMART" id="SM00320">
    <property type="entry name" value="WD40"/>
    <property type="match status" value="6"/>
</dbReference>
<dbReference type="PROSITE" id="PS50294">
    <property type="entry name" value="WD_REPEATS_REGION"/>
    <property type="match status" value="3"/>
</dbReference>
<gene>
    <name evidence="6" type="ORF">FA13DRAFT_1817891</name>
</gene>
<comment type="caution">
    <text evidence="6">The sequence shown here is derived from an EMBL/GenBank/DDBJ whole genome shotgun (WGS) entry which is preliminary data.</text>
</comment>
<keyword evidence="3" id="KW-0677">Repeat</keyword>
<evidence type="ECO:0000256" key="4">
    <source>
        <dbReference type="PROSITE-ProRule" id="PRU00221"/>
    </source>
</evidence>
<evidence type="ECO:0000313" key="6">
    <source>
        <dbReference type="EMBL" id="TEB24591.1"/>
    </source>
</evidence>
<dbReference type="PROSITE" id="PS00678">
    <property type="entry name" value="WD_REPEATS_1"/>
    <property type="match status" value="1"/>
</dbReference>
<dbReference type="PANTHER" id="PTHR19862">
    <property type="entry name" value="WD REPEAT-CONTAINING PROTEIN 48"/>
    <property type="match status" value="1"/>
</dbReference>
<evidence type="ECO:0000313" key="7">
    <source>
        <dbReference type="Proteomes" id="UP000298030"/>
    </source>
</evidence>
<dbReference type="Pfam" id="PF00400">
    <property type="entry name" value="WD40"/>
    <property type="match status" value="5"/>
</dbReference>
<feature type="repeat" description="WD" evidence="4">
    <location>
        <begin position="135"/>
        <end position="169"/>
    </location>
</feature>
<feature type="compositionally biased region" description="Basic and acidic residues" evidence="5">
    <location>
        <begin position="1071"/>
        <end position="1086"/>
    </location>
</feature>
<reference evidence="6 7" key="1">
    <citation type="journal article" date="2019" name="Nat. Ecol. Evol.">
        <title>Megaphylogeny resolves global patterns of mushroom evolution.</title>
        <authorList>
            <person name="Varga T."/>
            <person name="Krizsan K."/>
            <person name="Foldi C."/>
            <person name="Dima B."/>
            <person name="Sanchez-Garcia M."/>
            <person name="Sanchez-Ramirez S."/>
            <person name="Szollosi G.J."/>
            <person name="Szarkandi J.G."/>
            <person name="Papp V."/>
            <person name="Albert L."/>
            <person name="Andreopoulos W."/>
            <person name="Angelini C."/>
            <person name="Antonin V."/>
            <person name="Barry K.W."/>
            <person name="Bougher N.L."/>
            <person name="Buchanan P."/>
            <person name="Buyck B."/>
            <person name="Bense V."/>
            <person name="Catcheside P."/>
            <person name="Chovatia M."/>
            <person name="Cooper J."/>
            <person name="Damon W."/>
            <person name="Desjardin D."/>
            <person name="Finy P."/>
            <person name="Geml J."/>
            <person name="Haridas S."/>
            <person name="Hughes K."/>
            <person name="Justo A."/>
            <person name="Karasinski D."/>
            <person name="Kautmanova I."/>
            <person name="Kiss B."/>
            <person name="Kocsube S."/>
            <person name="Kotiranta H."/>
            <person name="LaButti K.M."/>
            <person name="Lechner B.E."/>
            <person name="Liimatainen K."/>
            <person name="Lipzen A."/>
            <person name="Lukacs Z."/>
            <person name="Mihaltcheva S."/>
            <person name="Morgado L.N."/>
            <person name="Niskanen T."/>
            <person name="Noordeloos M.E."/>
            <person name="Ohm R.A."/>
            <person name="Ortiz-Santana B."/>
            <person name="Ovrebo C."/>
            <person name="Racz N."/>
            <person name="Riley R."/>
            <person name="Savchenko A."/>
            <person name="Shiryaev A."/>
            <person name="Soop K."/>
            <person name="Spirin V."/>
            <person name="Szebenyi C."/>
            <person name="Tomsovsky M."/>
            <person name="Tulloss R.E."/>
            <person name="Uehling J."/>
            <person name="Grigoriev I.V."/>
            <person name="Vagvolgyi C."/>
            <person name="Papp T."/>
            <person name="Martin F.M."/>
            <person name="Miettinen O."/>
            <person name="Hibbett D.S."/>
            <person name="Nagy L.G."/>
        </authorList>
    </citation>
    <scope>NUCLEOTIDE SEQUENCE [LARGE SCALE GENOMIC DNA]</scope>
    <source>
        <strain evidence="6 7">FP101781</strain>
    </source>
</reference>
<dbReference type="InterPro" id="IPR021772">
    <property type="entry name" value="WDR48/Bun107"/>
</dbReference>
<dbReference type="Gene3D" id="2.130.10.10">
    <property type="entry name" value="YVTN repeat-like/Quinoprotein amine dehydrogenase"/>
    <property type="match status" value="1"/>
</dbReference>